<dbReference type="InterPro" id="IPR040426">
    <property type="entry name" value="C05B5.4-like"/>
</dbReference>
<comment type="caution">
    <text evidence="5">The sequence shown here is derived from an EMBL/GenBank/DDBJ whole genome shotgun (WGS) entry which is preliminary data.</text>
</comment>
<evidence type="ECO:0000256" key="3">
    <source>
        <dbReference type="SAM" id="SignalP"/>
    </source>
</evidence>
<dbReference type="Pfam" id="PF25330">
    <property type="entry name" value="C2_nem"/>
    <property type="match status" value="1"/>
</dbReference>
<protein>
    <recommendedName>
        <fullName evidence="4">C2 domain-containing protein</fullName>
    </recommendedName>
</protein>
<keyword evidence="2" id="KW-0472">Membrane</keyword>
<proteinExistence type="predicted"/>
<feature type="chain" id="PRO_5041464486" description="C2 domain-containing protein" evidence="3">
    <location>
        <begin position="20"/>
        <end position="336"/>
    </location>
</feature>
<feature type="signal peptide" evidence="3">
    <location>
        <begin position="1"/>
        <end position="19"/>
    </location>
</feature>
<keyword evidence="6" id="KW-1185">Reference proteome</keyword>
<dbReference type="InterPro" id="IPR057569">
    <property type="entry name" value="C2_nem"/>
</dbReference>
<feature type="region of interest" description="Disordered" evidence="1">
    <location>
        <begin position="317"/>
        <end position="336"/>
    </location>
</feature>
<dbReference type="AlphaFoldDB" id="A0AA36CXY2"/>
<feature type="non-terminal residue" evidence="5">
    <location>
        <position position="1"/>
    </location>
</feature>
<name>A0AA36CXY2_9BILA</name>
<evidence type="ECO:0000313" key="5">
    <source>
        <dbReference type="EMBL" id="CAJ0576325.1"/>
    </source>
</evidence>
<feature type="transmembrane region" description="Helical" evidence="2">
    <location>
        <begin position="195"/>
        <end position="221"/>
    </location>
</feature>
<gene>
    <name evidence="5" type="ORF">MSPICULIGERA_LOCUS14620</name>
</gene>
<dbReference type="Proteomes" id="UP001177023">
    <property type="component" value="Unassembled WGS sequence"/>
</dbReference>
<reference evidence="5" key="1">
    <citation type="submission" date="2023-06" db="EMBL/GenBank/DDBJ databases">
        <authorList>
            <person name="Delattre M."/>
        </authorList>
    </citation>
    <scope>NUCLEOTIDE SEQUENCE</scope>
    <source>
        <strain evidence="5">AF72</strain>
    </source>
</reference>
<dbReference type="PANTHER" id="PTHR38626">
    <property type="entry name" value="SKN-1 DEPENDENT ZYGOTIC TRANSCRIPT-RELATED"/>
    <property type="match status" value="1"/>
</dbReference>
<dbReference type="PANTHER" id="PTHR38626:SF3">
    <property type="entry name" value="PROTEIN CBG09935"/>
    <property type="match status" value="1"/>
</dbReference>
<evidence type="ECO:0000256" key="1">
    <source>
        <dbReference type="SAM" id="MobiDB-lite"/>
    </source>
</evidence>
<accession>A0AA36CXY2</accession>
<keyword evidence="3" id="KW-0732">Signal</keyword>
<evidence type="ECO:0000313" key="6">
    <source>
        <dbReference type="Proteomes" id="UP001177023"/>
    </source>
</evidence>
<feature type="compositionally biased region" description="Basic and acidic residues" evidence="1">
    <location>
        <begin position="326"/>
        <end position="336"/>
    </location>
</feature>
<feature type="domain" description="C2" evidence="4">
    <location>
        <begin position="21"/>
        <end position="158"/>
    </location>
</feature>
<evidence type="ECO:0000259" key="4">
    <source>
        <dbReference type="Pfam" id="PF25330"/>
    </source>
</evidence>
<dbReference type="EMBL" id="CATQJA010002643">
    <property type="protein sequence ID" value="CAJ0576325.1"/>
    <property type="molecule type" value="Genomic_DNA"/>
</dbReference>
<organism evidence="5 6">
    <name type="scientific">Mesorhabditis spiculigera</name>
    <dbReference type="NCBI Taxonomy" id="96644"/>
    <lineage>
        <taxon>Eukaryota</taxon>
        <taxon>Metazoa</taxon>
        <taxon>Ecdysozoa</taxon>
        <taxon>Nematoda</taxon>
        <taxon>Chromadorea</taxon>
        <taxon>Rhabditida</taxon>
        <taxon>Rhabditina</taxon>
        <taxon>Rhabditomorpha</taxon>
        <taxon>Rhabditoidea</taxon>
        <taxon>Rhabditidae</taxon>
        <taxon>Mesorhabditinae</taxon>
        <taxon>Mesorhabditis</taxon>
    </lineage>
</organism>
<keyword evidence="2" id="KW-0812">Transmembrane</keyword>
<keyword evidence="2" id="KW-1133">Transmembrane helix</keyword>
<evidence type="ECO:0000256" key="2">
    <source>
        <dbReference type="SAM" id="Phobius"/>
    </source>
</evidence>
<sequence length="336" mass="37767">MRPNRILLLTTIFLSPALAEPFWLSIELTRVDWRDGCLTTGGCSQPRFQILADLLPVSEKMSISWPVSEHFVQDAARQFVPHWPGGSPNDVSVSCQVVGTDPTYGFPRVCDQSASMRKTHRARRELSTFDEDEPKRQLIEVRGKCFNATLMIQKHTERCPWCPHPSEMTVIQQEMMDPTSTASLLASFGSSSPTLAASLLGLTAIAMLSSTAFACLLISYFRQRKRFYKQLKQPRFHPYRGSTLVAQKDDENRYDLPWEQTRPLTYWMGGPSKGTTSPGTTTSPLDSASSLPYAYRMPPSMPPPQINVPSTRIYHTIGNNHHHPPMQHDDSGLESV</sequence>